<dbReference type="EMBL" id="MU393426">
    <property type="protein sequence ID" value="KAI4869995.1"/>
    <property type="molecule type" value="Genomic_DNA"/>
</dbReference>
<comment type="caution">
    <text evidence="1">The sequence shown here is derived from an EMBL/GenBank/DDBJ whole genome shotgun (WGS) entry which is preliminary data.</text>
</comment>
<gene>
    <name evidence="1" type="ORF">F4820DRAFT_317239</name>
</gene>
<proteinExistence type="predicted"/>
<evidence type="ECO:0000313" key="2">
    <source>
        <dbReference type="Proteomes" id="UP001497700"/>
    </source>
</evidence>
<evidence type="ECO:0000313" key="1">
    <source>
        <dbReference type="EMBL" id="KAI4869995.1"/>
    </source>
</evidence>
<sequence>MRRPRSLLISTKLLKRQRPRSFCLLQLFSTWFRIQYRQTRDTRGLDFFYAELYCSGLTTLAIPLCSTYFMVLLGLSLENVGLIDHRRRERPIWLLAHWLANSLLFVFYFLSPVWYGIIINPTANAGGRPFYTLSEIIFSSYIHSILWLGPIRSLISSLVLTTVLFATFQVVYVGISIKVDGRRQESRLDDLNVGGG</sequence>
<organism evidence="1 2">
    <name type="scientific">Hypoxylon rubiginosum</name>
    <dbReference type="NCBI Taxonomy" id="110542"/>
    <lineage>
        <taxon>Eukaryota</taxon>
        <taxon>Fungi</taxon>
        <taxon>Dikarya</taxon>
        <taxon>Ascomycota</taxon>
        <taxon>Pezizomycotina</taxon>
        <taxon>Sordariomycetes</taxon>
        <taxon>Xylariomycetidae</taxon>
        <taxon>Xylariales</taxon>
        <taxon>Hypoxylaceae</taxon>
        <taxon>Hypoxylon</taxon>
    </lineage>
</organism>
<protein>
    <submittedName>
        <fullName evidence="1">Uncharacterized protein</fullName>
    </submittedName>
</protein>
<accession>A0ACB9ZDU3</accession>
<keyword evidence="2" id="KW-1185">Reference proteome</keyword>
<name>A0ACB9ZDU3_9PEZI</name>
<dbReference type="Proteomes" id="UP001497700">
    <property type="component" value="Unassembled WGS sequence"/>
</dbReference>
<reference evidence="1 2" key="1">
    <citation type="journal article" date="2022" name="New Phytol.">
        <title>Ecological generalism drives hyperdiversity of secondary metabolite gene clusters in xylarialean endophytes.</title>
        <authorList>
            <person name="Franco M.E.E."/>
            <person name="Wisecaver J.H."/>
            <person name="Arnold A.E."/>
            <person name="Ju Y.M."/>
            <person name="Slot J.C."/>
            <person name="Ahrendt S."/>
            <person name="Moore L.P."/>
            <person name="Eastman K.E."/>
            <person name="Scott K."/>
            <person name="Konkel Z."/>
            <person name="Mondo S.J."/>
            <person name="Kuo A."/>
            <person name="Hayes R.D."/>
            <person name="Haridas S."/>
            <person name="Andreopoulos B."/>
            <person name="Riley R."/>
            <person name="LaButti K."/>
            <person name="Pangilinan J."/>
            <person name="Lipzen A."/>
            <person name="Amirebrahimi M."/>
            <person name="Yan J."/>
            <person name="Adam C."/>
            <person name="Keymanesh K."/>
            <person name="Ng V."/>
            <person name="Louie K."/>
            <person name="Northen T."/>
            <person name="Drula E."/>
            <person name="Henrissat B."/>
            <person name="Hsieh H.M."/>
            <person name="Youens-Clark K."/>
            <person name="Lutzoni F."/>
            <person name="Miadlikowska J."/>
            <person name="Eastwood D.C."/>
            <person name="Hamelin R.C."/>
            <person name="Grigoriev I.V."/>
            <person name="U'Ren J.M."/>
        </authorList>
    </citation>
    <scope>NUCLEOTIDE SEQUENCE [LARGE SCALE GENOMIC DNA]</scope>
    <source>
        <strain evidence="1 2">CBS 119005</strain>
    </source>
</reference>